<dbReference type="InterPro" id="IPR013083">
    <property type="entry name" value="Znf_RING/FYVE/PHD"/>
</dbReference>
<feature type="chain" id="PRO_5032761032" description="PHD-type domain-containing protein" evidence="2">
    <location>
        <begin position="16"/>
        <end position="490"/>
    </location>
</feature>
<protein>
    <recommendedName>
        <fullName evidence="5">PHD-type domain-containing protein</fullName>
    </recommendedName>
</protein>
<keyword evidence="4" id="KW-1185">Reference proteome</keyword>
<evidence type="ECO:0000256" key="1">
    <source>
        <dbReference type="SAM" id="Coils"/>
    </source>
</evidence>
<evidence type="ECO:0000313" key="4">
    <source>
        <dbReference type="Proteomes" id="UP000648187"/>
    </source>
</evidence>
<evidence type="ECO:0000256" key="2">
    <source>
        <dbReference type="SAM" id="SignalP"/>
    </source>
</evidence>
<proteinExistence type="predicted"/>
<dbReference type="EMBL" id="JACKWZ010000662">
    <property type="protein sequence ID" value="KAF9405921.1"/>
    <property type="molecule type" value="Genomic_DNA"/>
</dbReference>
<evidence type="ECO:0008006" key="5">
    <source>
        <dbReference type="Google" id="ProtNLM"/>
    </source>
</evidence>
<accession>A0A835KZQ8</accession>
<dbReference type="Proteomes" id="UP000648187">
    <property type="component" value="Unassembled WGS sequence"/>
</dbReference>
<dbReference type="InterPro" id="IPR011011">
    <property type="entry name" value="Znf_FYVE_PHD"/>
</dbReference>
<reference evidence="3" key="1">
    <citation type="submission" date="2020-08" db="EMBL/GenBank/DDBJ databases">
        <title>Spodoptera exigua strain:BAW_Kor-Di-RS1 Genome sequencing and assembly.</title>
        <authorList>
            <person name="Kim J."/>
            <person name="Nam H.Y."/>
            <person name="Kwon M."/>
            <person name="Choi J.H."/>
            <person name="Cho S.R."/>
            <person name="Kim G.-H."/>
        </authorList>
    </citation>
    <scope>NUCLEOTIDE SEQUENCE</scope>
    <source>
        <strain evidence="3">BAW_Kor-Di-RS1</strain>
        <tissue evidence="3">Whole-body</tissue>
    </source>
</reference>
<dbReference type="Gene3D" id="3.60.10.10">
    <property type="entry name" value="Endonuclease/exonuclease/phosphatase"/>
    <property type="match status" value="1"/>
</dbReference>
<organism evidence="3 4">
    <name type="scientific">Spodoptera exigua</name>
    <name type="common">Beet armyworm</name>
    <name type="synonym">Noctua fulgens</name>
    <dbReference type="NCBI Taxonomy" id="7107"/>
    <lineage>
        <taxon>Eukaryota</taxon>
        <taxon>Metazoa</taxon>
        <taxon>Ecdysozoa</taxon>
        <taxon>Arthropoda</taxon>
        <taxon>Hexapoda</taxon>
        <taxon>Insecta</taxon>
        <taxon>Pterygota</taxon>
        <taxon>Neoptera</taxon>
        <taxon>Endopterygota</taxon>
        <taxon>Lepidoptera</taxon>
        <taxon>Glossata</taxon>
        <taxon>Ditrysia</taxon>
        <taxon>Noctuoidea</taxon>
        <taxon>Noctuidae</taxon>
        <taxon>Amphipyrinae</taxon>
        <taxon>Spodoptera</taxon>
    </lineage>
</organism>
<comment type="caution">
    <text evidence="3">The sequence shown here is derived from an EMBL/GenBank/DDBJ whole genome shotgun (WGS) entry which is preliminary data.</text>
</comment>
<gene>
    <name evidence="3" type="ORF">HW555_013517</name>
</gene>
<dbReference type="InterPro" id="IPR036691">
    <property type="entry name" value="Endo/exonu/phosph_ase_sf"/>
</dbReference>
<sequence>MQVSVTLLNIGTILASLHCLGKQPELKDSGTKSHRRMPEKATCFKCRKSVDIKETALCSICNHRYEFDCDGYPEGTYRLMDTESKKRWKCKTCLKNNKKVQDASNVTNITTRKKGNLRQDCSPPAPVRIQNVNDSKQTVPVMASVQNTLDILDSHILSECEISGGSYDTPNKLSKSVDGTISETLTILEMKDTIKRLTNKLDSTENELENTILENNNLRQQLDKLTTEIKLLKSLCHSSTVTENSPALNPRRKRHSLIHQRSFFSPSTPLPNSLQLDYGKNTEIMELNQKITELQNQLRDAQQQIQACKKIIDESKHTNVTSPNSSVSKINTRTSFHAEEPNHETSNRVLIFGSQQCVGLAAALIHSRRNTREKQRGGTCILIKKGISYKELPFVAKHASVNTFEACGIELTDGKLIIICIYRTPQSDPNQFLTKISSSPNDLENSILPSYTFAKVEAKRVHISAPSVAISVPLDIVTGIQLSPFRLFLM</sequence>
<feature type="coiled-coil region" evidence="1">
    <location>
        <begin position="284"/>
        <end position="318"/>
    </location>
</feature>
<keyword evidence="1" id="KW-0175">Coiled coil</keyword>
<feature type="signal peptide" evidence="2">
    <location>
        <begin position="1"/>
        <end position="15"/>
    </location>
</feature>
<evidence type="ECO:0000313" key="3">
    <source>
        <dbReference type="EMBL" id="KAF9405921.1"/>
    </source>
</evidence>
<dbReference type="AlphaFoldDB" id="A0A835KZQ8"/>
<keyword evidence="2" id="KW-0732">Signal</keyword>
<name>A0A835KZQ8_SPOEX</name>
<feature type="coiled-coil region" evidence="1">
    <location>
        <begin position="187"/>
        <end position="235"/>
    </location>
</feature>
<dbReference type="SUPFAM" id="SSF57903">
    <property type="entry name" value="FYVE/PHD zinc finger"/>
    <property type="match status" value="1"/>
</dbReference>
<dbReference type="Gene3D" id="3.30.40.10">
    <property type="entry name" value="Zinc/RING finger domain, C3HC4 (zinc finger)"/>
    <property type="match status" value="1"/>
</dbReference>